<feature type="compositionally biased region" description="Basic residues" evidence="2">
    <location>
        <begin position="8"/>
        <end position="17"/>
    </location>
</feature>
<feature type="compositionally biased region" description="Basic and acidic residues" evidence="2">
    <location>
        <begin position="825"/>
        <end position="865"/>
    </location>
</feature>
<feature type="region of interest" description="Disordered" evidence="2">
    <location>
        <begin position="803"/>
        <end position="865"/>
    </location>
</feature>
<feature type="region of interest" description="Disordered" evidence="2">
    <location>
        <begin position="67"/>
        <end position="205"/>
    </location>
</feature>
<organism evidence="3 4">
    <name type="scientific">Purpureocillium lilacinum</name>
    <name type="common">Paecilomyces lilacinus</name>
    <dbReference type="NCBI Taxonomy" id="33203"/>
    <lineage>
        <taxon>Eukaryota</taxon>
        <taxon>Fungi</taxon>
        <taxon>Dikarya</taxon>
        <taxon>Ascomycota</taxon>
        <taxon>Pezizomycotina</taxon>
        <taxon>Sordariomycetes</taxon>
        <taxon>Hypocreomycetidae</taxon>
        <taxon>Hypocreales</taxon>
        <taxon>Ophiocordycipitaceae</taxon>
        <taxon>Purpureocillium</taxon>
    </lineage>
</organism>
<feature type="compositionally biased region" description="Low complexity" evidence="2">
    <location>
        <begin position="146"/>
        <end position="158"/>
    </location>
</feature>
<name>A0A2U3EGT5_PURLI</name>
<dbReference type="Proteomes" id="UP000245956">
    <property type="component" value="Unassembled WGS sequence"/>
</dbReference>
<keyword evidence="1" id="KW-0175">Coiled coil</keyword>
<feature type="coiled-coil region" evidence="1">
    <location>
        <begin position="220"/>
        <end position="280"/>
    </location>
</feature>
<dbReference type="EMBL" id="LCWV01000004">
    <property type="protein sequence ID" value="PWI73708.1"/>
    <property type="molecule type" value="Genomic_DNA"/>
</dbReference>
<evidence type="ECO:0000256" key="1">
    <source>
        <dbReference type="SAM" id="Coils"/>
    </source>
</evidence>
<dbReference type="InterPro" id="IPR021833">
    <property type="entry name" value="DUF3425"/>
</dbReference>
<evidence type="ECO:0000313" key="3">
    <source>
        <dbReference type="EMBL" id="PWI73708.1"/>
    </source>
</evidence>
<dbReference type="PANTHER" id="PTHR37012">
    <property type="entry name" value="B-ZIP TRANSCRIPTION FACTOR (EUROFUNG)-RELATED"/>
    <property type="match status" value="1"/>
</dbReference>
<evidence type="ECO:0000313" key="4">
    <source>
        <dbReference type="Proteomes" id="UP000245956"/>
    </source>
</evidence>
<evidence type="ECO:0000256" key="2">
    <source>
        <dbReference type="SAM" id="MobiDB-lite"/>
    </source>
</evidence>
<dbReference type="Pfam" id="PF11905">
    <property type="entry name" value="DUF3425"/>
    <property type="match status" value="1"/>
</dbReference>
<sequence>MSATSISTRRRRRRRRSLLGARSKGNPPNPHHTRARIAKLRVLLYLGPEGWACCSCRGLGRHERRAGGVARNAVVGPRPSRRSAASSLGRPGDPRLLTVESELGLGWAGPLGRRPDPAARASMGGRSPSDGDGGGGGRVATVDGQSPAAVGAPSPAAGMKRREAGSVPHDEGSVAGEAAGSGADGTDDAGRRKKLKAGPGSRGVANLTPEQLAKKRANDREAQRAIRERTKNQIETLERRIRELTNLKPYQELQAVVRAKEAVERENAEIKRQLANIVGLLNPIIGTDQNAGGASPAPAYAPPTAPPVQASVPYHASPTPTGSASPAGTVETPHGWTHGETSAAGTPGELTAAHLQQQRHRIRHDLEMGPERLELGFLLHQGQGQHLSRLQGGMHGAQDTPQYQHVPMKHDWTAVTKNEALGTRHSPLAGTSGSMPGYDGQSPGGAVGATSSHPHAGGGEHDPENLPRYATPVRNCTPTCPLDSLLLDFLSERRQRAAEGLPMPQVIGPRYPSVSSLLNPANSAYSHPLSKVFTDILATFPDISMLPERVAVLYVMFLVMRWQIAPTRENYDRLPEWMHPTASQLAHPHPAWIDHLPFPLMREKLARDYNPHEYLFDNFFIPFTTTLRLCWPYDETDTLLLVPDSDEVVINPVFERHLRSLDNWRLGDRFVRAFPSLADTCNVDARARGGPPSSAASSRSSRPNPPPEVATMNARGLVCGNKVPRQGLYTSRPGDVLFGGGCRHGFRLKKERLAPPAQTTVQHRTCTTATSTCSFLPTGRPRVQKLSPCHNTIDTVSLRRCEHMSTDHPSSGTAMDGTQSPASESFDKHSPGQDHDVSATAEERSTTADKRDGQDCQGHDHHVDQHRSDIDDVDEAHTHHENNKRHEASSPEASVSTNAPCTEETDLACRSPPHSFMLSLPVELLLEVFSNFDDPKDMHPARDHWKELYVARHDEDRRQTVRSVRLVCRLFNQLASRFLFSGLELDISQASLDFVDRLSRRPHLAKGIRHIELFLYYRPLDVAKDIIRFQDERQNFLEGLHDLCKQALLNGEVCLEHSTDEPLRQAVRNYNKLLEAWDCLLDPEPDCFISQELLTYQECLFQGFHDYRQKHREQLRLISRGIFAKRVATSLARMRYNGSLLFTDKTGGHPTLSSKDAVLVLSSADTVRRFMAAPLAWWEYEFLQVYSPLVPVRVLWDLPIAVHKAGAALRSLTIDSLPTQDFHMLQPDPQDPRSLSWDDLHAALSSLQTTECEQYVREATRTEHIPPDGRAFLDTFFTVTLSSRKLREVDLCLPRLSVASKSSSGGEQDYYPFGHVLRSTNWQQIVKLSMSYISLDQDDLEALCRSLGPSLVFFCVGRIGLTNGIWSPALELLREKYIEKCIFGQCELNCAELKGGEFEWSHIKAIDYSPSARFEWPAWDFYDSDTIVGQLVGRYVDGTGVMENPLTGDIERILLDGPQELEGEETTPSSSEM</sequence>
<gene>
    <name evidence="3" type="ORF">PCL_08984</name>
</gene>
<dbReference type="Gene3D" id="1.20.5.170">
    <property type="match status" value="1"/>
</dbReference>
<feature type="compositionally biased region" description="Low complexity" evidence="2">
    <location>
        <begin position="76"/>
        <end position="91"/>
    </location>
</feature>
<protein>
    <submittedName>
        <fullName evidence="3">BZIP transcription factor</fullName>
    </submittedName>
</protein>
<feature type="region of interest" description="Disordered" evidence="2">
    <location>
        <begin position="1"/>
        <end position="34"/>
    </location>
</feature>
<comment type="caution">
    <text evidence="3">The sequence shown here is derived from an EMBL/GenBank/DDBJ whole genome shotgun (WGS) entry which is preliminary data.</text>
</comment>
<feature type="compositionally biased region" description="Polar residues" evidence="2">
    <location>
        <begin position="891"/>
        <end position="900"/>
    </location>
</feature>
<feature type="compositionally biased region" description="Basic and acidic residues" evidence="2">
    <location>
        <begin position="160"/>
        <end position="172"/>
    </location>
</feature>
<feature type="region of interest" description="Disordered" evidence="2">
    <location>
        <begin position="423"/>
        <end position="467"/>
    </location>
</feature>
<accession>A0A2U3EGT5</accession>
<feature type="region of interest" description="Disordered" evidence="2">
    <location>
        <begin position="291"/>
        <end position="346"/>
    </location>
</feature>
<feature type="compositionally biased region" description="Low complexity" evidence="2">
    <location>
        <begin position="688"/>
        <end position="702"/>
    </location>
</feature>
<dbReference type="CDD" id="cd14688">
    <property type="entry name" value="bZIP_YAP"/>
    <property type="match status" value="1"/>
</dbReference>
<proteinExistence type="predicted"/>
<feature type="region of interest" description="Disordered" evidence="2">
    <location>
        <begin position="685"/>
        <end position="711"/>
    </location>
</feature>
<feature type="compositionally biased region" description="Basic and acidic residues" evidence="2">
    <location>
        <begin position="878"/>
        <end position="889"/>
    </location>
</feature>
<feature type="compositionally biased region" description="Polar residues" evidence="2">
    <location>
        <begin position="807"/>
        <end position="823"/>
    </location>
</feature>
<reference evidence="3 4" key="1">
    <citation type="journal article" date="2016" name="Front. Microbiol.">
        <title>Genome and transcriptome sequences reveal the specific parasitism of the nematophagous Purpureocillium lilacinum 36-1.</title>
        <authorList>
            <person name="Xie J."/>
            <person name="Li S."/>
            <person name="Mo C."/>
            <person name="Xiao X."/>
            <person name="Peng D."/>
            <person name="Wang G."/>
            <person name="Xiao Y."/>
        </authorList>
    </citation>
    <scope>NUCLEOTIDE SEQUENCE [LARGE SCALE GENOMIC DNA]</scope>
    <source>
        <strain evidence="3 4">36-1</strain>
    </source>
</reference>
<dbReference type="PANTHER" id="PTHR37012:SF2">
    <property type="entry name" value="BZIP DOMAIN-CONTAINING PROTEIN-RELATED"/>
    <property type="match status" value="1"/>
</dbReference>
<feature type="region of interest" description="Disordered" evidence="2">
    <location>
        <begin position="878"/>
        <end position="906"/>
    </location>
</feature>